<protein>
    <submittedName>
        <fullName evidence="1">Uncharacterized protein</fullName>
    </submittedName>
</protein>
<dbReference type="Proteomes" id="UP000076552">
    <property type="component" value="Unassembled WGS sequence"/>
</dbReference>
<gene>
    <name evidence="1" type="ORF">CT0861_10522</name>
</gene>
<dbReference type="AlphaFoldDB" id="A0A166LHC9"/>
<sequence length="586" mass="65926">MSVEISVERLDFRFPQDALSFVIQIPFSNHYESIHVNIERFREHFYLCSTRAVSCCGYQRENITDSVLDLELDKIFSTQLGVGYWLNLKRSRDSTPSTLGCSGRASEVISPCEHREKDRNTSDVDGVGDETPFAEKIGKIKTATLDLYKEAQALKTKDVDTRAYKQKLHVPWQNSRKMMEKKSRLLIQDIKKIRKTRIPSQIKEQEKALMCLQLLLPTTQFCGVVKSGVSLLRLLDDAVFHFRSFRQIIAYRNSQSKDLGQIQQVLEQSESDVQATTNTLVWASKMLASGTRIIRRNIDKRYMEARDLDEEKQLRRKDSAFETIHKIVNKLHGSQNGNAWLVYGALEMQGSETSVISRVSKEAVPEFVTTIVSDLASYDWASVSDEVTIFHLPAVLSWTLCMSFEKTCENLGLAEFSHENPGIATELDDVAKKFMKLDRELPTLPKRRVLEDCAALEREAHAAMRVSLGKLRAICKKRATDITRVDTIQPADMSVDTGTDVSNTATIQPGEMSVDTDTDVSNTVSSWQHGGTVSMQQAQLPNGDGFGGVCDLVPLEDYPSESWFSYGLENVDAEGFMNLGVSNNTA</sequence>
<dbReference type="EMBL" id="LFIV01000348">
    <property type="protein sequence ID" value="KZL63521.1"/>
    <property type="molecule type" value="Genomic_DNA"/>
</dbReference>
<evidence type="ECO:0000313" key="1">
    <source>
        <dbReference type="EMBL" id="KZL63521.1"/>
    </source>
</evidence>
<evidence type="ECO:0000313" key="2">
    <source>
        <dbReference type="Proteomes" id="UP000076552"/>
    </source>
</evidence>
<comment type="caution">
    <text evidence="1">The sequence shown here is derived from an EMBL/GenBank/DDBJ whole genome shotgun (WGS) entry which is preliminary data.</text>
</comment>
<proteinExistence type="predicted"/>
<accession>A0A166LHC9</accession>
<name>A0A166LHC9_9PEZI</name>
<organism evidence="1 2">
    <name type="scientific">Colletotrichum tofieldiae</name>
    <dbReference type="NCBI Taxonomy" id="708197"/>
    <lineage>
        <taxon>Eukaryota</taxon>
        <taxon>Fungi</taxon>
        <taxon>Dikarya</taxon>
        <taxon>Ascomycota</taxon>
        <taxon>Pezizomycotina</taxon>
        <taxon>Sordariomycetes</taxon>
        <taxon>Hypocreomycetidae</taxon>
        <taxon>Glomerellales</taxon>
        <taxon>Glomerellaceae</taxon>
        <taxon>Colletotrichum</taxon>
        <taxon>Colletotrichum spaethianum species complex</taxon>
    </lineage>
</organism>
<reference evidence="1 2" key="1">
    <citation type="submission" date="2015-06" db="EMBL/GenBank/DDBJ databases">
        <title>Survival trade-offs in plant roots during colonization by closely related pathogenic and mutualistic fungi.</title>
        <authorList>
            <person name="Hacquard S."/>
            <person name="Kracher B."/>
            <person name="Hiruma K."/>
            <person name="Weinman A."/>
            <person name="Muench P."/>
            <person name="Garrido Oter R."/>
            <person name="Ver Loren van Themaat E."/>
            <person name="Dallerey J.-F."/>
            <person name="Damm U."/>
            <person name="Henrissat B."/>
            <person name="Lespinet O."/>
            <person name="Thon M."/>
            <person name="Kemen E."/>
            <person name="McHardy A.C."/>
            <person name="Schulze-Lefert P."/>
            <person name="O'Connell R.J."/>
        </authorList>
    </citation>
    <scope>NUCLEOTIDE SEQUENCE [LARGE SCALE GENOMIC DNA]</scope>
    <source>
        <strain evidence="1 2">0861</strain>
    </source>
</reference>
<keyword evidence="2" id="KW-1185">Reference proteome</keyword>